<reference evidence="1 2" key="1">
    <citation type="journal article" date="2024" name="Proc. Natl. Acad. Sci. U.S.A.">
        <title>The genetic regulatory architecture and epigenomic basis for age-related changes in rattlesnake venom.</title>
        <authorList>
            <person name="Hogan M.P."/>
            <person name="Holding M.L."/>
            <person name="Nystrom G.S."/>
            <person name="Colston T.J."/>
            <person name="Bartlett D.A."/>
            <person name="Mason A.J."/>
            <person name="Ellsworth S.A."/>
            <person name="Rautsaw R.M."/>
            <person name="Lawrence K.C."/>
            <person name="Strickland J.L."/>
            <person name="He B."/>
            <person name="Fraser P."/>
            <person name="Margres M.J."/>
            <person name="Gilbert D.M."/>
            <person name="Gibbs H.L."/>
            <person name="Parkinson C.L."/>
            <person name="Rokyta D.R."/>
        </authorList>
    </citation>
    <scope>NUCLEOTIDE SEQUENCE [LARGE SCALE GENOMIC DNA]</scope>
    <source>
        <strain evidence="1">DRR0105</strain>
    </source>
</reference>
<dbReference type="AlphaFoldDB" id="A0AAW1BK84"/>
<comment type="caution">
    <text evidence="1">The sequence shown here is derived from an EMBL/GenBank/DDBJ whole genome shotgun (WGS) entry which is preliminary data.</text>
</comment>
<sequence>MGRGSVASASQQGSLGMIGAAEADLIRNKKLKLAEEEGEWQPQWQEGPFLSLAQILQEWSLA</sequence>
<organism evidence="1 2">
    <name type="scientific">Crotalus adamanteus</name>
    <name type="common">Eastern diamondback rattlesnake</name>
    <dbReference type="NCBI Taxonomy" id="8729"/>
    <lineage>
        <taxon>Eukaryota</taxon>
        <taxon>Metazoa</taxon>
        <taxon>Chordata</taxon>
        <taxon>Craniata</taxon>
        <taxon>Vertebrata</taxon>
        <taxon>Euteleostomi</taxon>
        <taxon>Lepidosauria</taxon>
        <taxon>Squamata</taxon>
        <taxon>Bifurcata</taxon>
        <taxon>Unidentata</taxon>
        <taxon>Episquamata</taxon>
        <taxon>Toxicofera</taxon>
        <taxon>Serpentes</taxon>
        <taxon>Colubroidea</taxon>
        <taxon>Viperidae</taxon>
        <taxon>Crotalinae</taxon>
        <taxon>Crotalus</taxon>
    </lineage>
</organism>
<dbReference type="EMBL" id="JAOTOJ010000004">
    <property type="protein sequence ID" value="KAK9401973.1"/>
    <property type="molecule type" value="Genomic_DNA"/>
</dbReference>
<proteinExistence type="predicted"/>
<protein>
    <submittedName>
        <fullName evidence="1">Immediate early response 2 protein</fullName>
    </submittedName>
</protein>
<name>A0AAW1BK84_CROAD</name>
<keyword evidence="2" id="KW-1185">Reference proteome</keyword>
<evidence type="ECO:0000313" key="2">
    <source>
        <dbReference type="Proteomes" id="UP001474421"/>
    </source>
</evidence>
<accession>A0AAW1BK84</accession>
<evidence type="ECO:0000313" key="1">
    <source>
        <dbReference type="EMBL" id="KAK9401973.1"/>
    </source>
</evidence>
<dbReference type="Proteomes" id="UP001474421">
    <property type="component" value="Unassembled WGS sequence"/>
</dbReference>
<gene>
    <name evidence="1" type="ORF">NXF25_010329</name>
</gene>